<feature type="transmembrane region" description="Helical" evidence="2">
    <location>
        <begin position="321"/>
        <end position="343"/>
    </location>
</feature>
<evidence type="ECO:0000313" key="5">
    <source>
        <dbReference type="Proteomes" id="UP001194468"/>
    </source>
</evidence>
<comment type="caution">
    <text evidence="4">The sequence shown here is derived from an EMBL/GenBank/DDBJ whole genome shotgun (WGS) entry which is preliminary data.</text>
</comment>
<dbReference type="InterPro" id="IPR045340">
    <property type="entry name" value="DUF6533"/>
</dbReference>
<dbReference type="Pfam" id="PF20151">
    <property type="entry name" value="DUF6533"/>
    <property type="match status" value="1"/>
</dbReference>
<feature type="transmembrane region" description="Helical" evidence="2">
    <location>
        <begin position="194"/>
        <end position="212"/>
    </location>
</feature>
<keyword evidence="2" id="KW-1133">Transmembrane helix</keyword>
<feature type="transmembrane region" description="Helical" evidence="2">
    <location>
        <begin position="126"/>
        <end position="146"/>
    </location>
</feature>
<dbReference type="Proteomes" id="UP001194468">
    <property type="component" value="Unassembled WGS sequence"/>
</dbReference>
<reference evidence="4" key="1">
    <citation type="submission" date="2019-10" db="EMBL/GenBank/DDBJ databases">
        <authorList>
            <consortium name="DOE Joint Genome Institute"/>
            <person name="Kuo A."/>
            <person name="Miyauchi S."/>
            <person name="Kiss E."/>
            <person name="Drula E."/>
            <person name="Kohler A."/>
            <person name="Sanchez-Garcia M."/>
            <person name="Andreopoulos B."/>
            <person name="Barry K.W."/>
            <person name="Bonito G."/>
            <person name="Buee M."/>
            <person name="Carver A."/>
            <person name="Chen C."/>
            <person name="Cichocki N."/>
            <person name="Clum A."/>
            <person name="Culley D."/>
            <person name="Crous P.W."/>
            <person name="Fauchery L."/>
            <person name="Girlanda M."/>
            <person name="Hayes R."/>
            <person name="Keri Z."/>
            <person name="LaButti K."/>
            <person name="Lipzen A."/>
            <person name="Lombard V."/>
            <person name="Magnuson J."/>
            <person name="Maillard F."/>
            <person name="Morin E."/>
            <person name="Murat C."/>
            <person name="Nolan M."/>
            <person name="Ohm R."/>
            <person name="Pangilinan J."/>
            <person name="Pereira M."/>
            <person name="Perotto S."/>
            <person name="Peter M."/>
            <person name="Riley R."/>
            <person name="Sitrit Y."/>
            <person name="Stielow B."/>
            <person name="Szollosi G."/>
            <person name="Zifcakova L."/>
            <person name="Stursova M."/>
            <person name="Spatafora J.W."/>
            <person name="Tedersoo L."/>
            <person name="Vaario L.-M."/>
            <person name="Yamada A."/>
            <person name="Yan M."/>
            <person name="Wang P."/>
            <person name="Xu J."/>
            <person name="Bruns T."/>
            <person name="Baldrian P."/>
            <person name="Vilgalys R."/>
            <person name="Henrissat B."/>
            <person name="Grigoriev I.V."/>
            <person name="Hibbett D."/>
            <person name="Nagy L.G."/>
            <person name="Martin F.M."/>
        </authorList>
    </citation>
    <scope>NUCLEOTIDE SEQUENCE</scope>
    <source>
        <strain evidence="4">BED1</strain>
    </source>
</reference>
<feature type="transmembrane region" description="Helical" evidence="2">
    <location>
        <begin position="152"/>
        <end position="173"/>
    </location>
</feature>
<accession>A0AAD4GMH1</accession>
<dbReference type="AlphaFoldDB" id="A0AAD4GMH1"/>
<keyword evidence="2" id="KW-0812">Transmembrane</keyword>
<sequence length="427" mass="47442">MQSIAPASKHARPCLGIIYPVHIGSPRMMETDHVSAQHGKGHTNFSVMVSIYSECHKASMIHRLTAARSCLPCLHPRIMFSVQSILALLQLNDYISLATATAVIYDYCLTISNEVTYIWKRPWTRVSTLFLLIRYAGCFVALGQAFDGSTFIPGPVTTCYTVFILIGWAHTIFYMAADMVMILRVYAIYNRSKIILGVLLALYFTELVLLIVNASVYSDPTYVIASVAQLLDFMVCSFVLTTQTWNIVTATTQCTLSIALCILVVAKFVRESLQMHQMTRKWQMNRYLRLLVRDGFLYFVITLLYFLNFLGALGVLPSEGYIAGVLQFVSIVPVFTLTPRFVINVRELYVLDTHGHWDHDVDTGFGLSSGRRRSMGVSTTIGTIAFAEPAATGGLEDEEVTAAAEERAASGKQILHTGGSDIEEVPV</sequence>
<feature type="transmembrane region" description="Helical" evidence="2">
    <location>
        <begin position="290"/>
        <end position="315"/>
    </location>
</feature>
<evidence type="ECO:0000256" key="1">
    <source>
        <dbReference type="SAM" id="MobiDB-lite"/>
    </source>
</evidence>
<feature type="domain" description="DUF6533" evidence="3">
    <location>
        <begin position="94"/>
        <end position="138"/>
    </location>
</feature>
<feature type="region of interest" description="Disordered" evidence="1">
    <location>
        <begin position="407"/>
        <end position="427"/>
    </location>
</feature>
<keyword evidence="2" id="KW-0472">Membrane</keyword>
<name>A0AAD4GMH1_BOLED</name>
<organism evidence="4 5">
    <name type="scientific">Boletus edulis BED1</name>
    <dbReference type="NCBI Taxonomy" id="1328754"/>
    <lineage>
        <taxon>Eukaryota</taxon>
        <taxon>Fungi</taxon>
        <taxon>Dikarya</taxon>
        <taxon>Basidiomycota</taxon>
        <taxon>Agaricomycotina</taxon>
        <taxon>Agaricomycetes</taxon>
        <taxon>Agaricomycetidae</taxon>
        <taxon>Boletales</taxon>
        <taxon>Boletineae</taxon>
        <taxon>Boletaceae</taxon>
        <taxon>Boletoideae</taxon>
        <taxon>Boletus</taxon>
    </lineage>
</organism>
<evidence type="ECO:0000313" key="4">
    <source>
        <dbReference type="EMBL" id="KAF8452721.1"/>
    </source>
</evidence>
<protein>
    <recommendedName>
        <fullName evidence="3">DUF6533 domain-containing protein</fullName>
    </recommendedName>
</protein>
<feature type="transmembrane region" description="Helical" evidence="2">
    <location>
        <begin position="247"/>
        <end position="269"/>
    </location>
</feature>
<evidence type="ECO:0000259" key="3">
    <source>
        <dbReference type="Pfam" id="PF20151"/>
    </source>
</evidence>
<gene>
    <name evidence="4" type="ORF">L210DRAFT_3519496</name>
</gene>
<evidence type="ECO:0000256" key="2">
    <source>
        <dbReference type="SAM" id="Phobius"/>
    </source>
</evidence>
<keyword evidence="5" id="KW-1185">Reference proteome</keyword>
<proteinExistence type="predicted"/>
<dbReference type="EMBL" id="WHUW01000001">
    <property type="protein sequence ID" value="KAF8452721.1"/>
    <property type="molecule type" value="Genomic_DNA"/>
</dbReference>
<reference evidence="4" key="2">
    <citation type="journal article" date="2020" name="Nat. Commun.">
        <title>Large-scale genome sequencing of mycorrhizal fungi provides insights into the early evolution of symbiotic traits.</title>
        <authorList>
            <person name="Miyauchi S."/>
            <person name="Kiss E."/>
            <person name="Kuo A."/>
            <person name="Drula E."/>
            <person name="Kohler A."/>
            <person name="Sanchez-Garcia M."/>
            <person name="Morin E."/>
            <person name="Andreopoulos B."/>
            <person name="Barry K.W."/>
            <person name="Bonito G."/>
            <person name="Buee M."/>
            <person name="Carver A."/>
            <person name="Chen C."/>
            <person name="Cichocki N."/>
            <person name="Clum A."/>
            <person name="Culley D."/>
            <person name="Crous P.W."/>
            <person name="Fauchery L."/>
            <person name="Girlanda M."/>
            <person name="Hayes R.D."/>
            <person name="Keri Z."/>
            <person name="LaButti K."/>
            <person name="Lipzen A."/>
            <person name="Lombard V."/>
            <person name="Magnuson J."/>
            <person name="Maillard F."/>
            <person name="Murat C."/>
            <person name="Nolan M."/>
            <person name="Ohm R.A."/>
            <person name="Pangilinan J."/>
            <person name="Pereira M.F."/>
            <person name="Perotto S."/>
            <person name="Peter M."/>
            <person name="Pfister S."/>
            <person name="Riley R."/>
            <person name="Sitrit Y."/>
            <person name="Stielow J.B."/>
            <person name="Szollosi G."/>
            <person name="Zifcakova L."/>
            <person name="Stursova M."/>
            <person name="Spatafora J.W."/>
            <person name="Tedersoo L."/>
            <person name="Vaario L.M."/>
            <person name="Yamada A."/>
            <person name="Yan M."/>
            <person name="Wang P."/>
            <person name="Xu J."/>
            <person name="Bruns T."/>
            <person name="Baldrian P."/>
            <person name="Vilgalys R."/>
            <person name="Dunand C."/>
            <person name="Henrissat B."/>
            <person name="Grigoriev I.V."/>
            <person name="Hibbett D."/>
            <person name="Nagy L.G."/>
            <person name="Martin F.M."/>
        </authorList>
    </citation>
    <scope>NUCLEOTIDE SEQUENCE</scope>
    <source>
        <strain evidence="4">BED1</strain>
    </source>
</reference>